<gene>
    <name evidence="1" type="ORF">Amon02_000593300</name>
</gene>
<accession>A0ACB5T795</accession>
<keyword evidence="2" id="KW-1185">Reference proteome</keyword>
<protein>
    <submittedName>
        <fullName evidence="1">Unnamed protein product</fullName>
    </submittedName>
</protein>
<dbReference type="Proteomes" id="UP001165064">
    <property type="component" value="Unassembled WGS sequence"/>
</dbReference>
<dbReference type="EMBL" id="BSXS01004490">
    <property type="protein sequence ID" value="GME83078.1"/>
    <property type="molecule type" value="Genomic_DNA"/>
</dbReference>
<organism evidence="1 2">
    <name type="scientific">Ambrosiozyma monospora</name>
    <name type="common">Yeast</name>
    <name type="synonym">Endomycopsis monosporus</name>
    <dbReference type="NCBI Taxonomy" id="43982"/>
    <lineage>
        <taxon>Eukaryota</taxon>
        <taxon>Fungi</taxon>
        <taxon>Dikarya</taxon>
        <taxon>Ascomycota</taxon>
        <taxon>Saccharomycotina</taxon>
        <taxon>Pichiomycetes</taxon>
        <taxon>Pichiales</taxon>
        <taxon>Pichiaceae</taxon>
        <taxon>Ambrosiozyma</taxon>
    </lineage>
</organism>
<evidence type="ECO:0000313" key="1">
    <source>
        <dbReference type="EMBL" id="GME83078.1"/>
    </source>
</evidence>
<sequence length="384" mass="41976">MSQPPQLDISQLSNATVPLPGLNPLKEEKPSSFWSSNPLYSFVNNVSTTITSHRKSLDLINPGTMENINKEVSRDVFLNQLSFQGLRADISKTFSVKPDTFQVSHTFSDGGQSQPYSLVAVFGNESTFIQGSIDSEYSLTGRLNHAWDKHIISKVTLQLANQQSMCQLEHDYEASDFSLNFKALNPDVFGKSLSGIYIASILQSLTPKLSVGVESVYSAMQPGVVGDAGISLYGRYNNKNWIASAQFLNAGQFIGSFWKRLAPNVEAGVETTVSAGMKPVLNEMMQPVYQTFVDANTSIGAKYEYRQSVYRGQINSNGEVAFLLEHRVLPTLGLLFSASMDQVKNTCKLGAGLQIDVAGSEEVMMMQNNLIDANGNPVEGAQLA</sequence>
<name>A0ACB5T795_AMBMO</name>
<proteinExistence type="predicted"/>
<evidence type="ECO:0000313" key="2">
    <source>
        <dbReference type="Proteomes" id="UP001165064"/>
    </source>
</evidence>
<comment type="caution">
    <text evidence="1">The sequence shown here is derived from an EMBL/GenBank/DDBJ whole genome shotgun (WGS) entry which is preliminary data.</text>
</comment>
<reference evidence="1" key="1">
    <citation type="submission" date="2023-04" db="EMBL/GenBank/DDBJ databases">
        <title>Ambrosiozyma monospora NBRC 10751.</title>
        <authorList>
            <person name="Ichikawa N."/>
            <person name="Sato H."/>
            <person name="Tonouchi N."/>
        </authorList>
    </citation>
    <scope>NUCLEOTIDE SEQUENCE</scope>
    <source>
        <strain evidence="1">NBRC 10751</strain>
    </source>
</reference>